<feature type="chain" id="PRO_5046976303" evidence="6">
    <location>
        <begin position="27"/>
        <end position="504"/>
    </location>
</feature>
<dbReference type="RefSeq" id="WP_209944550.1">
    <property type="nucleotide sequence ID" value="NZ_JAGGJU010000005.1"/>
</dbReference>
<feature type="domain" description="FAD-binding PCMH-type" evidence="7">
    <location>
        <begin position="71"/>
        <end position="242"/>
    </location>
</feature>
<organism evidence="8 9">
    <name type="scientific">Rhizobium halophytocola</name>
    <dbReference type="NCBI Taxonomy" id="735519"/>
    <lineage>
        <taxon>Bacteria</taxon>
        <taxon>Pseudomonadati</taxon>
        <taxon>Pseudomonadota</taxon>
        <taxon>Alphaproteobacteria</taxon>
        <taxon>Hyphomicrobiales</taxon>
        <taxon>Rhizobiaceae</taxon>
        <taxon>Rhizobium/Agrobacterium group</taxon>
        <taxon>Rhizobium</taxon>
    </lineage>
</organism>
<keyword evidence="9" id="KW-1185">Reference proteome</keyword>
<dbReference type="Pfam" id="PF01565">
    <property type="entry name" value="FAD_binding_4"/>
    <property type="match status" value="1"/>
</dbReference>
<dbReference type="PROSITE" id="PS51387">
    <property type="entry name" value="FAD_PCMH"/>
    <property type="match status" value="1"/>
</dbReference>
<dbReference type="InterPro" id="IPR036318">
    <property type="entry name" value="FAD-bd_PCMH-like_sf"/>
</dbReference>
<dbReference type="InterPro" id="IPR012951">
    <property type="entry name" value="BBE"/>
</dbReference>
<evidence type="ECO:0000313" key="9">
    <source>
        <dbReference type="Proteomes" id="UP000759443"/>
    </source>
</evidence>
<sequence length="504" mass="55103">MQLNRRGFIASAAAGLSAAMMTRASAQVLADTLGGTRSSWEELRQAVGGNLYMPADRNFALRAAVNNLRYMALLPEAVAVVSSVSQVQATLQWCKANRFEFRIKGGGHSYAGFSTCPKLVISTEGLGGVSLGPGADPRVEVGGGIINYDLYDALARARRTITHGRCSTVGISGFVLGGGIGFDMRRLGMACDLLESASIVLADGRFVTASERAYTDLFWALRGGAGGNFGICTGYSFRTVDVAAEELIVFQRQYATGSITTMRSFLSRLLAGCEAMPNGFGSRISVRYVKPAPGIGGEPQFLVDFLGQSAGGRARLAQLFSAVDEILRPNVLIDFRGEYWQGQHLLAEEDAPAFYQERSTFLKTTPADEAIIEALRMLTQRPDVHGTCDLRFFQTGGEIDVKRPDATAYVHRGNHWLALVGYYWQARDLRDPGLIASGHDWQNRFYRQIVEQFDGAGAFQNFPDISLQNWAEAYYGGNLKRLREVKQAYDPDGLFDFPQALQNA</sequence>
<comment type="similarity">
    <text evidence="2">Belongs to the oxygen-dependent FAD-linked oxidoreductase family.</text>
</comment>
<dbReference type="Gene3D" id="3.40.462.20">
    <property type="match status" value="1"/>
</dbReference>
<dbReference type="SUPFAM" id="SSF55103">
    <property type="entry name" value="FAD-linked oxidases, C-terminal domain"/>
    <property type="match status" value="1"/>
</dbReference>
<dbReference type="PANTHER" id="PTHR42973">
    <property type="entry name" value="BINDING OXIDOREDUCTASE, PUTATIVE (AFU_ORTHOLOGUE AFUA_1G17690)-RELATED"/>
    <property type="match status" value="1"/>
</dbReference>
<dbReference type="Pfam" id="PF08031">
    <property type="entry name" value="BBE"/>
    <property type="match status" value="1"/>
</dbReference>
<dbReference type="InterPro" id="IPR016166">
    <property type="entry name" value="FAD-bd_PCMH"/>
</dbReference>
<dbReference type="InterPro" id="IPR006094">
    <property type="entry name" value="Oxid_FAD_bind_N"/>
</dbReference>
<keyword evidence="4" id="KW-0274">FAD</keyword>
<evidence type="ECO:0000259" key="7">
    <source>
        <dbReference type="PROSITE" id="PS51387"/>
    </source>
</evidence>
<evidence type="ECO:0000256" key="6">
    <source>
        <dbReference type="SAM" id="SignalP"/>
    </source>
</evidence>
<feature type="signal peptide" evidence="6">
    <location>
        <begin position="1"/>
        <end position="26"/>
    </location>
</feature>
<gene>
    <name evidence="8" type="ORF">J2Z17_002063</name>
</gene>
<dbReference type="InterPro" id="IPR016169">
    <property type="entry name" value="FAD-bd_PCMH_sub2"/>
</dbReference>
<dbReference type="PROSITE" id="PS51318">
    <property type="entry name" value="TAT"/>
    <property type="match status" value="1"/>
</dbReference>
<keyword evidence="6" id="KW-0732">Signal</keyword>
<evidence type="ECO:0000313" key="8">
    <source>
        <dbReference type="EMBL" id="MBP1850626.1"/>
    </source>
</evidence>
<evidence type="ECO:0000256" key="1">
    <source>
        <dbReference type="ARBA" id="ARBA00001974"/>
    </source>
</evidence>
<dbReference type="PANTHER" id="PTHR42973:SF39">
    <property type="entry name" value="FAD-BINDING PCMH-TYPE DOMAIN-CONTAINING PROTEIN"/>
    <property type="match status" value="1"/>
</dbReference>
<proteinExistence type="inferred from homology"/>
<dbReference type="Proteomes" id="UP000759443">
    <property type="component" value="Unassembled WGS sequence"/>
</dbReference>
<keyword evidence="5" id="KW-0560">Oxidoreductase</keyword>
<comment type="caution">
    <text evidence="8">The sequence shown here is derived from an EMBL/GenBank/DDBJ whole genome shotgun (WGS) entry which is preliminary data.</text>
</comment>
<dbReference type="Gene3D" id="3.30.465.10">
    <property type="match status" value="1"/>
</dbReference>
<evidence type="ECO:0000256" key="4">
    <source>
        <dbReference type="ARBA" id="ARBA00022827"/>
    </source>
</evidence>
<dbReference type="InterPro" id="IPR016164">
    <property type="entry name" value="FAD-linked_Oxase-like_C"/>
</dbReference>
<name>A0ABS4DY57_9HYPH</name>
<protein>
    <submittedName>
        <fullName evidence="8">FAD/FMN-containing dehydrogenase</fullName>
    </submittedName>
</protein>
<evidence type="ECO:0000256" key="3">
    <source>
        <dbReference type="ARBA" id="ARBA00022630"/>
    </source>
</evidence>
<comment type="cofactor">
    <cofactor evidence="1">
        <name>FAD</name>
        <dbReference type="ChEBI" id="CHEBI:57692"/>
    </cofactor>
</comment>
<dbReference type="InterPro" id="IPR050416">
    <property type="entry name" value="FAD-linked_Oxidoreductase"/>
</dbReference>
<keyword evidence="3" id="KW-0285">Flavoprotein</keyword>
<dbReference type="EMBL" id="JAGGJU010000005">
    <property type="protein sequence ID" value="MBP1850626.1"/>
    <property type="molecule type" value="Genomic_DNA"/>
</dbReference>
<evidence type="ECO:0000256" key="2">
    <source>
        <dbReference type="ARBA" id="ARBA00005466"/>
    </source>
</evidence>
<accession>A0ABS4DY57</accession>
<dbReference type="InterPro" id="IPR006311">
    <property type="entry name" value="TAT_signal"/>
</dbReference>
<reference evidence="8 9" key="1">
    <citation type="submission" date="2021-03" db="EMBL/GenBank/DDBJ databases">
        <title>Genomic Encyclopedia of Type Strains, Phase IV (KMG-IV): sequencing the most valuable type-strain genomes for metagenomic binning, comparative biology and taxonomic classification.</title>
        <authorList>
            <person name="Goeker M."/>
        </authorList>
    </citation>
    <scope>NUCLEOTIDE SEQUENCE [LARGE SCALE GENOMIC DNA]</scope>
    <source>
        <strain evidence="8 9">DSM 21600</strain>
    </source>
</reference>
<evidence type="ECO:0000256" key="5">
    <source>
        <dbReference type="ARBA" id="ARBA00023002"/>
    </source>
</evidence>
<dbReference type="SUPFAM" id="SSF56176">
    <property type="entry name" value="FAD-binding/transporter-associated domain-like"/>
    <property type="match status" value="1"/>
</dbReference>